<feature type="transmembrane region" description="Helical" evidence="2">
    <location>
        <begin position="97"/>
        <end position="121"/>
    </location>
</feature>
<feature type="signal peptide" evidence="3">
    <location>
        <begin position="1"/>
        <end position="17"/>
    </location>
</feature>
<feature type="region of interest" description="Disordered" evidence="1">
    <location>
        <begin position="128"/>
        <end position="151"/>
    </location>
</feature>
<gene>
    <name evidence="4" type="ORF">ASEP1449_LOCUS14924</name>
</gene>
<dbReference type="EMBL" id="HBHQ01022073">
    <property type="protein sequence ID" value="CAD9823090.1"/>
    <property type="molecule type" value="Transcribed_RNA"/>
</dbReference>
<feature type="transmembrane region" description="Helical" evidence="2">
    <location>
        <begin position="65"/>
        <end position="85"/>
    </location>
</feature>
<evidence type="ECO:0008006" key="5">
    <source>
        <dbReference type="Google" id="ProtNLM"/>
    </source>
</evidence>
<feature type="chain" id="PRO_5031220618" description="PSII 6.1 kDa protein" evidence="3">
    <location>
        <begin position="18"/>
        <end position="151"/>
    </location>
</feature>
<sequence length="151" mass="15691">MMKLVTLLLLAASTCSAFVAPSSRSSASFVRLNAMQEDSSAASFDPLGMASISSSKMSSTGARSVTGAMAAAMAAMVASPLMALAEEAEGDYEYGAVDAPIGLAWAGGVVLILTALLPIAMQGGEEAFDEMKERDSTNWGKKDQDTLKKRK</sequence>
<keyword evidence="2" id="KW-1133">Transmembrane helix</keyword>
<keyword evidence="2" id="KW-0472">Membrane</keyword>
<accession>A0A7S2UKY3</accession>
<evidence type="ECO:0000256" key="3">
    <source>
        <dbReference type="SAM" id="SignalP"/>
    </source>
</evidence>
<evidence type="ECO:0000256" key="1">
    <source>
        <dbReference type="SAM" id="MobiDB-lite"/>
    </source>
</evidence>
<dbReference type="AlphaFoldDB" id="A0A7S2UKY3"/>
<evidence type="ECO:0000313" key="4">
    <source>
        <dbReference type="EMBL" id="CAD9823090.1"/>
    </source>
</evidence>
<reference evidence="4" key="1">
    <citation type="submission" date="2021-01" db="EMBL/GenBank/DDBJ databases">
        <authorList>
            <person name="Corre E."/>
            <person name="Pelletier E."/>
            <person name="Niang G."/>
            <person name="Scheremetjew M."/>
            <person name="Finn R."/>
            <person name="Kale V."/>
            <person name="Holt S."/>
            <person name="Cochrane G."/>
            <person name="Meng A."/>
            <person name="Brown T."/>
            <person name="Cohen L."/>
        </authorList>
    </citation>
    <scope>NUCLEOTIDE SEQUENCE</scope>
    <source>
        <strain evidence="4">CCMP2084</strain>
    </source>
</reference>
<organism evidence="4">
    <name type="scientific">Attheya septentrionalis</name>
    <dbReference type="NCBI Taxonomy" id="420275"/>
    <lineage>
        <taxon>Eukaryota</taxon>
        <taxon>Sar</taxon>
        <taxon>Stramenopiles</taxon>
        <taxon>Ochrophyta</taxon>
        <taxon>Bacillariophyta</taxon>
        <taxon>Coscinodiscophyceae</taxon>
        <taxon>Chaetocerotophycidae</taxon>
        <taxon>Chaetocerotales</taxon>
        <taxon>Attheyaceae</taxon>
        <taxon>Attheya</taxon>
    </lineage>
</organism>
<keyword evidence="3" id="KW-0732">Signal</keyword>
<name>A0A7S2UKY3_9STRA</name>
<proteinExistence type="predicted"/>
<feature type="compositionally biased region" description="Basic and acidic residues" evidence="1">
    <location>
        <begin position="129"/>
        <end position="151"/>
    </location>
</feature>
<evidence type="ECO:0000256" key="2">
    <source>
        <dbReference type="SAM" id="Phobius"/>
    </source>
</evidence>
<keyword evidence="2" id="KW-0812">Transmembrane</keyword>
<protein>
    <recommendedName>
        <fullName evidence="5">PSII 6.1 kDa protein</fullName>
    </recommendedName>
</protein>